<evidence type="ECO:0000313" key="4">
    <source>
        <dbReference type="EMBL" id="MPM51630.1"/>
    </source>
</evidence>
<evidence type="ECO:0000256" key="2">
    <source>
        <dbReference type="ARBA" id="ARBA00022801"/>
    </source>
</evidence>
<dbReference type="InterPro" id="IPR015797">
    <property type="entry name" value="NUDIX_hydrolase-like_dom_sf"/>
</dbReference>
<dbReference type="Gene3D" id="3.90.79.10">
    <property type="entry name" value="Nucleoside Triphosphate Pyrophosphohydrolase"/>
    <property type="match status" value="1"/>
</dbReference>
<proteinExistence type="predicted"/>
<sequence>MINKLPNCFYRLSVMALIFKKEKVLLVKEVDGRWSLPGGGLKVGESFLDGLSRELKEELSVKIIEMSPQPLYVWTFVENKNNDLIPKITLVFKVEIDSFNFKNDPKESVEINFFSKPEMQNLNLHLNTQELIKFL</sequence>
<name>A0A645AEP6_9ZZZZ</name>
<gene>
    <name evidence="4" type="ORF">SDC9_98380</name>
</gene>
<accession>A0A645AEP6</accession>
<evidence type="ECO:0000256" key="1">
    <source>
        <dbReference type="ARBA" id="ARBA00001946"/>
    </source>
</evidence>
<protein>
    <recommendedName>
        <fullName evidence="3">Nudix hydrolase domain-containing protein</fullName>
    </recommendedName>
</protein>
<dbReference type="GO" id="GO:0016787">
    <property type="term" value="F:hydrolase activity"/>
    <property type="evidence" value="ECO:0007669"/>
    <property type="project" value="UniProtKB-KW"/>
</dbReference>
<organism evidence="4">
    <name type="scientific">bioreactor metagenome</name>
    <dbReference type="NCBI Taxonomy" id="1076179"/>
    <lineage>
        <taxon>unclassified sequences</taxon>
        <taxon>metagenomes</taxon>
        <taxon>ecological metagenomes</taxon>
    </lineage>
</organism>
<dbReference type="Pfam" id="PF00293">
    <property type="entry name" value="NUDIX"/>
    <property type="match status" value="1"/>
</dbReference>
<evidence type="ECO:0000259" key="3">
    <source>
        <dbReference type="PROSITE" id="PS51462"/>
    </source>
</evidence>
<feature type="domain" description="Nudix hydrolase" evidence="3">
    <location>
        <begin position="9"/>
        <end position="135"/>
    </location>
</feature>
<dbReference type="PANTHER" id="PTHR43046:SF14">
    <property type="entry name" value="MUTT_NUDIX FAMILY PROTEIN"/>
    <property type="match status" value="1"/>
</dbReference>
<dbReference type="CDD" id="cd02883">
    <property type="entry name" value="NUDIX_Hydrolase"/>
    <property type="match status" value="1"/>
</dbReference>
<dbReference type="EMBL" id="VSSQ01013501">
    <property type="protein sequence ID" value="MPM51630.1"/>
    <property type="molecule type" value="Genomic_DNA"/>
</dbReference>
<dbReference type="PROSITE" id="PS51462">
    <property type="entry name" value="NUDIX"/>
    <property type="match status" value="1"/>
</dbReference>
<dbReference type="PANTHER" id="PTHR43046">
    <property type="entry name" value="GDP-MANNOSE MANNOSYL HYDROLASE"/>
    <property type="match status" value="1"/>
</dbReference>
<dbReference type="InterPro" id="IPR000086">
    <property type="entry name" value="NUDIX_hydrolase_dom"/>
</dbReference>
<dbReference type="SUPFAM" id="SSF55811">
    <property type="entry name" value="Nudix"/>
    <property type="match status" value="1"/>
</dbReference>
<comment type="cofactor">
    <cofactor evidence="1">
        <name>Mg(2+)</name>
        <dbReference type="ChEBI" id="CHEBI:18420"/>
    </cofactor>
</comment>
<reference evidence="4" key="1">
    <citation type="submission" date="2019-08" db="EMBL/GenBank/DDBJ databases">
        <authorList>
            <person name="Kucharzyk K."/>
            <person name="Murdoch R.W."/>
            <person name="Higgins S."/>
            <person name="Loffler F."/>
        </authorList>
    </citation>
    <scope>NUCLEOTIDE SEQUENCE</scope>
</reference>
<keyword evidence="2" id="KW-0378">Hydrolase</keyword>
<dbReference type="AlphaFoldDB" id="A0A645AEP6"/>
<comment type="caution">
    <text evidence="4">The sequence shown here is derived from an EMBL/GenBank/DDBJ whole genome shotgun (WGS) entry which is preliminary data.</text>
</comment>